<keyword evidence="7" id="KW-1185">Reference proteome</keyword>
<dbReference type="Pfam" id="PF07687">
    <property type="entry name" value="M20_dimer"/>
    <property type="match status" value="1"/>
</dbReference>
<dbReference type="GO" id="GO:0006508">
    <property type="term" value="P:proteolysis"/>
    <property type="evidence" value="ECO:0007669"/>
    <property type="project" value="UniProtKB-KW"/>
</dbReference>
<evidence type="ECO:0000313" key="5">
    <source>
        <dbReference type="EMBL" id="CCI83827.1"/>
    </source>
</evidence>
<dbReference type="Proteomes" id="UP000011016">
    <property type="component" value="Unassembled WGS sequence"/>
</dbReference>
<reference evidence="6 7" key="2">
    <citation type="submission" date="2012-08" db="EMBL/GenBank/DDBJ databases">
        <title>The Genome Sequence of Turicella otitidis ATCC 51513.</title>
        <authorList>
            <consortium name="The Broad Institute Genome Sequencing Platform"/>
            <person name="Earl A."/>
            <person name="Ward D."/>
            <person name="Feldgarden M."/>
            <person name="Gevers D."/>
            <person name="Huys G."/>
            <person name="Walker B."/>
            <person name="Young S.K."/>
            <person name="Zeng Q."/>
            <person name="Gargeya S."/>
            <person name="Fitzgerald M."/>
            <person name="Haas B."/>
            <person name="Abouelleil A."/>
            <person name="Alvarado L."/>
            <person name="Arachchi H.M."/>
            <person name="Berlin A.M."/>
            <person name="Chapman S.B."/>
            <person name="Goldberg J."/>
            <person name="Griggs A."/>
            <person name="Gujja S."/>
            <person name="Hansen M."/>
            <person name="Howarth C."/>
            <person name="Imamovic A."/>
            <person name="Larimer J."/>
            <person name="McCowen C."/>
            <person name="Montmayeur A."/>
            <person name="Murphy C."/>
            <person name="Neiman D."/>
            <person name="Pearson M."/>
            <person name="Priest M."/>
            <person name="Roberts A."/>
            <person name="Saif S."/>
            <person name="Shea T."/>
            <person name="Sisk P."/>
            <person name="Sykes S."/>
            <person name="Wortman J."/>
            <person name="Nusbaum C."/>
            <person name="Birren B."/>
        </authorList>
    </citation>
    <scope>NUCLEOTIDE SEQUENCE [LARGE SCALE GENOMIC DNA]</scope>
    <source>
        <strain evidence="6 7">ATCC 51513</strain>
    </source>
</reference>
<dbReference type="Pfam" id="PF01546">
    <property type="entry name" value="Peptidase_M20"/>
    <property type="match status" value="1"/>
</dbReference>
<evidence type="ECO:0000313" key="7">
    <source>
        <dbReference type="Proteomes" id="UP000006078"/>
    </source>
</evidence>
<gene>
    <name evidence="5" type="ORF">BN46_1101</name>
    <name evidence="6" type="ORF">HMPREF9719_01356</name>
</gene>
<evidence type="ECO:0000313" key="8">
    <source>
        <dbReference type="Proteomes" id="UP000011016"/>
    </source>
</evidence>
<dbReference type="RefSeq" id="WP_004601246.1">
    <property type="nucleotide sequence ID" value="NZ_HF541867.1"/>
</dbReference>
<dbReference type="OrthoDB" id="9761532at2"/>
<keyword evidence="3" id="KW-0378">Hydrolase</keyword>
<dbReference type="PANTHER" id="PTHR43270:SF12">
    <property type="entry name" value="SUCCINYL-DIAMINOPIMELATE DESUCCINYLASE"/>
    <property type="match status" value="1"/>
</dbReference>
<comment type="caution">
    <text evidence="5">The sequence shown here is derived from an EMBL/GenBank/DDBJ whole genome shotgun (WGS) entry which is preliminary data.</text>
</comment>
<feature type="domain" description="Peptidase M20 dimerisation" evidence="4">
    <location>
        <begin position="217"/>
        <end position="351"/>
    </location>
</feature>
<dbReference type="SUPFAM" id="SSF53187">
    <property type="entry name" value="Zn-dependent exopeptidases"/>
    <property type="match status" value="1"/>
</dbReference>
<dbReference type="eggNOG" id="COG0624">
    <property type="taxonomic scope" value="Bacteria"/>
</dbReference>
<keyword evidence="1" id="KW-0645">Protease</keyword>
<dbReference type="NCBIfam" id="NF005914">
    <property type="entry name" value="PRK07907.1"/>
    <property type="match status" value="1"/>
</dbReference>
<dbReference type="GO" id="GO:0008233">
    <property type="term" value="F:peptidase activity"/>
    <property type="evidence" value="ECO:0007669"/>
    <property type="project" value="UniProtKB-KW"/>
</dbReference>
<dbReference type="Gene3D" id="3.30.70.360">
    <property type="match status" value="1"/>
</dbReference>
<accession>I7L9I3</accession>
<dbReference type="EMBL" id="AHAE01000066">
    <property type="protein sequence ID" value="EJZ81704.1"/>
    <property type="molecule type" value="Genomic_DNA"/>
</dbReference>
<organism evidence="5 8">
    <name type="scientific">Corynebacterium otitidis ATCC 51513</name>
    <dbReference type="NCBI Taxonomy" id="883169"/>
    <lineage>
        <taxon>Bacteria</taxon>
        <taxon>Bacillati</taxon>
        <taxon>Actinomycetota</taxon>
        <taxon>Actinomycetes</taxon>
        <taxon>Mycobacteriales</taxon>
        <taxon>Corynebacteriaceae</taxon>
        <taxon>Corynebacterium</taxon>
    </lineage>
</organism>
<dbReference type="PANTHER" id="PTHR43270">
    <property type="entry name" value="BETA-ALA-HIS DIPEPTIDASE"/>
    <property type="match status" value="1"/>
</dbReference>
<protein>
    <recommendedName>
        <fullName evidence="4">Peptidase M20 dimerisation domain-containing protein</fullName>
    </recommendedName>
</protein>
<evidence type="ECO:0000256" key="3">
    <source>
        <dbReference type="ARBA" id="ARBA00022801"/>
    </source>
</evidence>
<proteinExistence type="predicted"/>
<reference evidence="5 8" key="1">
    <citation type="journal article" date="2012" name="J. Bacteriol.">
        <title>Draft Genome Sequence of Turicella otitidis ATCC 51513, Isolated from Middle Ear Fluid from a Child with Otitis Media.</title>
        <authorList>
            <person name="Brinkrolf K."/>
            <person name="Schneider J."/>
            <person name="Knecht M."/>
            <person name="Ruckert C."/>
            <person name="Tauch A."/>
        </authorList>
    </citation>
    <scope>NUCLEOTIDE SEQUENCE [LARGE SCALE GENOMIC DNA]</scope>
    <source>
        <strain evidence="5 8">ATCC 51513</strain>
    </source>
</reference>
<keyword evidence="2" id="KW-0479">Metal-binding</keyword>
<dbReference type="InterPro" id="IPR002933">
    <property type="entry name" value="Peptidase_M20"/>
</dbReference>
<dbReference type="Proteomes" id="UP000006078">
    <property type="component" value="Unassembled WGS sequence"/>
</dbReference>
<dbReference type="GO" id="GO:0046872">
    <property type="term" value="F:metal ion binding"/>
    <property type="evidence" value="ECO:0007669"/>
    <property type="project" value="UniProtKB-KW"/>
</dbReference>
<dbReference type="PATRIC" id="fig|883169.3.peg.1305"/>
<sequence>MSIENSPSAIVEAVRADRERIFQELSEVVAFNSVHGDPELADQTAGSAAWVAARLEGLGLSVEEIDAADGSHALVATRPAAEGRPTVLLYCHHDVVPAGPRENWESDPFTLTERDGRWYGRGAADCKGNIVMHLAALRAAFAADEDLGGTGITVVVEGSEEQGGEGLEDLIDKRPELFTADAILIADTGNFAAGVPTLTTTLRGGAQLVVRVDTMAAPVHSGLFGGAAPDAVFALARTLDSLRDEDGNTVIDGVDTAQEWPGHPYPAEDFRRDAGVLDGVALAGGPDVKPADLVWARPSIAVTGLTSTPVDKAVNAVPATAQAKLNLRVPPELDPADVAGKVAEHLKNHAAYGARVTVDVVETNPGFAADPQAPAIATLKEALADAYGEEEAVEQGSGGSIPLTASLSAAHPDASIALFGVEEPTCLIHSANESVSPDEIERVAAAEALFLLRYRG</sequence>
<dbReference type="STRING" id="29321.AAV33_04670"/>
<evidence type="ECO:0000256" key="2">
    <source>
        <dbReference type="ARBA" id="ARBA00022723"/>
    </source>
</evidence>
<dbReference type="HOGENOM" id="CLU_029469_2_0_11"/>
<evidence type="ECO:0000256" key="1">
    <source>
        <dbReference type="ARBA" id="ARBA00022670"/>
    </source>
</evidence>
<dbReference type="InterPro" id="IPR051458">
    <property type="entry name" value="Cyt/Met_Dipeptidase"/>
</dbReference>
<dbReference type="AlphaFoldDB" id="I7L9I3"/>
<dbReference type="InterPro" id="IPR036264">
    <property type="entry name" value="Bact_exopeptidase_dim_dom"/>
</dbReference>
<dbReference type="EMBL" id="CAJZ01000155">
    <property type="protein sequence ID" value="CCI83827.1"/>
    <property type="molecule type" value="Genomic_DNA"/>
</dbReference>
<dbReference type="Gene3D" id="3.40.630.10">
    <property type="entry name" value="Zn peptidases"/>
    <property type="match status" value="1"/>
</dbReference>
<name>I7L9I3_9CORY</name>
<evidence type="ECO:0000259" key="4">
    <source>
        <dbReference type="Pfam" id="PF07687"/>
    </source>
</evidence>
<evidence type="ECO:0000313" key="6">
    <source>
        <dbReference type="EMBL" id="EJZ81704.1"/>
    </source>
</evidence>
<dbReference type="InterPro" id="IPR011650">
    <property type="entry name" value="Peptidase_M20_dimer"/>
</dbReference>
<dbReference type="SUPFAM" id="SSF55031">
    <property type="entry name" value="Bacterial exopeptidase dimerisation domain"/>
    <property type="match status" value="1"/>
</dbReference>